<feature type="compositionally biased region" description="Basic and acidic residues" evidence="1">
    <location>
        <begin position="281"/>
        <end position="300"/>
    </location>
</feature>
<feature type="region of interest" description="Disordered" evidence="1">
    <location>
        <begin position="225"/>
        <end position="300"/>
    </location>
</feature>
<organism evidence="3 4">
    <name type="scientific">Corynebacterium gerontici</name>
    <dbReference type="NCBI Taxonomy" id="2079234"/>
    <lineage>
        <taxon>Bacteria</taxon>
        <taxon>Bacillati</taxon>
        <taxon>Actinomycetota</taxon>
        <taxon>Actinomycetes</taxon>
        <taxon>Mycobacteriales</taxon>
        <taxon>Corynebacteriaceae</taxon>
        <taxon>Corynebacterium</taxon>
    </lineage>
</organism>
<evidence type="ECO:0008006" key="5">
    <source>
        <dbReference type="Google" id="ProtNLM"/>
    </source>
</evidence>
<feature type="compositionally biased region" description="Basic and acidic residues" evidence="1">
    <location>
        <begin position="225"/>
        <end position="235"/>
    </location>
</feature>
<dbReference type="OrthoDB" id="4398810at2"/>
<evidence type="ECO:0000256" key="2">
    <source>
        <dbReference type="SAM" id="SignalP"/>
    </source>
</evidence>
<feature type="chain" id="PRO_5018241248" description="SCP domain-containing protein" evidence="2">
    <location>
        <begin position="27"/>
        <end position="300"/>
    </location>
</feature>
<protein>
    <recommendedName>
        <fullName evidence="5">SCP domain-containing protein</fullName>
    </recommendedName>
</protein>
<evidence type="ECO:0000313" key="4">
    <source>
        <dbReference type="Proteomes" id="UP000271587"/>
    </source>
</evidence>
<sequence precursor="true">MPLNAKKWLVGMVATTMVLPTGIAHAAPEPTTHVQINSDKELFESSKASFDPSLARTEGLEALRELRGEMWDKNPAFRGYGYEGYDNDLRAAAFKEGIYTKAQYMDVTIDADYTWIAIQRAYEASEVFAHKRPDGSGIDTATIDGHGSKNESLAADVDSLSEAILKTWGESELKALKKNKGAWNSDNEHLIQLLHPKMRYYGFGAVEVRGSEYGTYYAAISEEKAAGEKADKDNTPEGEQTVTLHRAPTEKEAGKRAEAKAEKSDAANAEDKAQQNTEGASEDRPFVEVKKLEDIIQPRG</sequence>
<name>A0A3G6J5F5_9CORY</name>
<dbReference type="Proteomes" id="UP000271587">
    <property type="component" value="Chromosome"/>
</dbReference>
<keyword evidence="4" id="KW-1185">Reference proteome</keyword>
<proteinExistence type="predicted"/>
<evidence type="ECO:0000313" key="3">
    <source>
        <dbReference type="EMBL" id="AZA11650.1"/>
    </source>
</evidence>
<feature type="compositionally biased region" description="Basic and acidic residues" evidence="1">
    <location>
        <begin position="247"/>
        <end position="273"/>
    </location>
</feature>
<keyword evidence="2" id="KW-0732">Signal</keyword>
<feature type="signal peptide" evidence="2">
    <location>
        <begin position="1"/>
        <end position="26"/>
    </location>
</feature>
<dbReference type="RefSeq" id="WP_123934406.1">
    <property type="nucleotide sequence ID" value="NZ_CP033897.1"/>
</dbReference>
<reference evidence="3 4" key="1">
    <citation type="submission" date="2018-11" db="EMBL/GenBank/DDBJ databases">
        <authorList>
            <person name="Kleinhagauer T."/>
            <person name="Glaeser S.P."/>
            <person name="Spergser J."/>
            <person name="Ruckert C."/>
            <person name="Kaempfer P."/>
            <person name="Busse H.-J."/>
        </authorList>
    </citation>
    <scope>NUCLEOTIDE SEQUENCE [LARGE SCALE GENOMIC DNA]</scope>
    <source>
        <strain evidence="3 4">W8</strain>
    </source>
</reference>
<evidence type="ECO:0000256" key="1">
    <source>
        <dbReference type="SAM" id="MobiDB-lite"/>
    </source>
</evidence>
<dbReference type="EMBL" id="CP033897">
    <property type="protein sequence ID" value="AZA11650.1"/>
    <property type="molecule type" value="Genomic_DNA"/>
</dbReference>
<gene>
    <name evidence="3" type="ORF">CGERO_06750</name>
</gene>
<dbReference type="KEGG" id="cgk:CGERO_06750"/>
<dbReference type="AlphaFoldDB" id="A0A3G6J5F5"/>
<accession>A0A3G6J5F5</accession>